<keyword evidence="1" id="KW-0503">Monooxygenase</keyword>
<name>A0ACC0CIK6_9PEZI</name>
<proteinExistence type="predicted"/>
<gene>
    <name evidence="1" type="ORF">F4821DRAFT_252172</name>
</gene>
<dbReference type="Proteomes" id="UP001497680">
    <property type="component" value="Unassembled WGS sequence"/>
</dbReference>
<accession>A0ACC0CIK6</accession>
<evidence type="ECO:0000313" key="1">
    <source>
        <dbReference type="EMBL" id="KAI6080150.1"/>
    </source>
</evidence>
<sequence length="506" mass="55176">MSEVHDVIIAGAGPIGLFLACELALAKVPVLVIERDAQPESPWKDKALGMRGLNTASIESLYRRGLMDQALTAAQDRPQHFKAKPGFQFGGHFAGILLNANKLDMSRHKYRLPGPGLVPGPSYMARVEKAFTERAVSLGVTIHRGAGVSGVSQDDDLVTVQAGDQTFRTKWLVGCDGGRSAVRRAAGFEFVGTEPEFTGFAFTADLDDASKLKPGFHFGKGGLHIVGHEKNYFLIDFVDKTFDRAKEPTLEHLQTVLEHVTGTDAKITKVHHASSFTDRSKQATTYRKGRVLLAGDAAHIHSPLGAQGLNLGLGDSMNLGWKLAATIRESSTDFTLLDTYEKERHPVGAWALEWTRAQVTTLKPDLFGGAIRNLVQDLLSTTDGTNLVVDRVWGLSLRYDPDDKDAHPLVGCSAPDYEFDDGERLGVKMLGGKGLLVSFDDEAELKKLAGAYEDRIDYLAVRAKEQLGIKALLIRPDGFVAWVAEEKSDVNAAKPALERWFGKASK</sequence>
<protein>
    <submittedName>
        <fullName evidence="1">Monooxygenase</fullName>
    </submittedName>
</protein>
<evidence type="ECO:0000313" key="2">
    <source>
        <dbReference type="Proteomes" id="UP001497680"/>
    </source>
</evidence>
<comment type="caution">
    <text evidence="1">The sequence shown here is derived from an EMBL/GenBank/DDBJ whole genome shotgun (WGS) entry which is preliminary data.</text>
</comment>
<organism evidence="1 2">
    <name type="scientific">Hypoxylon rubiginosum</name>
    <dbReference type="NCBI Taxonomy" id="110542"/>
    <lineage>
        <taxon>Eukaryota</taxon>
        <taxon>Fungi</taxon>
        <taxon>Dikarya</taxon>
        <taxon>Ascomycota</taxon>
        <taxon>Pezizomycotina</taxon>
        <taxon>Sordariomycetes</taxon>
        <taxon>Xylariomycetidae</taxon>
        <taxon>Xylariales</taxon>
        <taxon>Hypoxylaceae</taxon>
        <taxon>Hypoxylon</taxon>
    </lineage>
</organism>
<reference evidence="1 2" key="1">
    <citation type="journal article" date="2022" name="New Phytol.">
        <title>Ecological generalism drives hyperdiversity of secondary metabolite gene clusters in xylarialean endophytes.</title>
        <authorList>
            <person name="Franco M.E.E."/>
            <person name="Wisecaver J.H."/>
            <person name="Arnold A.E."/>
            <person name="Ju Y.M."/>
            <person name="Slot J.C."/>
            <person name="Ahrendt S."/>
            <person name="Moore L.P."/>
            <person name="Eastman K.E."/>
            <person name="Scott K."/>
            <person name="Konkel Z."/>
            <person name="Mondo S.J."/>
            <person name="Kuo A."/>
            <person name="Hayes R.D."/>
            <person name="Haridas S."/>
            <person name="Andreopoulos B."/>
            <person name="Riley R."/>
            <person name="LaButti K."/>
            <person name="Pangilinan J."/>
            <person name="Lipzen A."/>
            <person name="Amirebrahimi M."/>
            <person name="Yan J."/>
            <person name="Adam C."/>
            <person name="Keymanesh K."/>
            <person name="Ng V."/>
            <person name="Louie K."/>
            <person name="Northen T."/>
            <person name="Drula E."/>
            <person name="Henrissat B."/>
            <person name="Hsieh H.M."/>
            <person name="Youens-Clark K."/>
            <person name="Lutzoni F."/>
            <person name="Miadlikowska J."/>
            <person name="Eastwood D.C."/>
            <person name="Hamelin R.C."/>
            <person name="Grigoriev I.V."/>
            <person name="U'Ren J.M."/>
        </authorList>
    </citation>
    <scope>NUCLEOTIDE SEQUENCE [LARGE SCALE GENOMIC DNA]</scope>
    <source>
        <strain evidence="1 2">ER1909</strain>
    </source>
</reference>
<dbReference type="EMBL" id="MU394478">
    <property type="protein sequence ID" value="KAI6080150.1"/>
    <property type="molecule type" value="Genomic_DNA"/>
</dbReference>
<keyword evidence="2" id="KW-1185">Reference proteome</keyword>
<keyword evidence="1" id="KW-0560">Oxidoreductase</keyword>